<dbReference type="PROSITE" id="PS50857">
    <property type="entry name" value="COX2_CUA"/>
    <property type="match status" value="1"/>
</dbReference>
<evidence type="ECO:0000256" key="11">
    <source>
        <dbReference type="ARBA" id="ARBA00023136"/>
    </source>
</evidence>
<keyword evidence="4 13" id="KW-0813">Transport</keyword>
<dbReference type="Gene3D" id="2.60.40.420">
    <property type="entry name" value="Cupredoxins - blue copper proteins"/>
    <property type="match status" value="1"/>
</dbReference>
<evidence type="ECO:0000256" key="1">
    <source>
        <dbReference type="ARBA" id="ARBA00004448"/>
    </source>
</evidence>
<dbReference type="GO" id="GO:0004129">
    <property type="term" value="F:cytochrome-c oxidase activity"/>
    <property type="evidence" value="ECO:0007669"/>
    <property type="project" value="UniProtKB-EC"/>
</dbReference>
<dbReference type="Pfam" id="PF02790">
    <property type="entry name" value="COX2_TM"/>
    <property type="match status" value="1"/>
</dbReference>
<evidence type="ECO:0000256" key="9">
    <source>
        <dbReference type="ARBA" id="ARBA00022989"/>
    </source>
</evidence>
<evidence type="ECO:0000256" key="6">
    <source>
        <dbReference type="ARBA" id="ARBA00022692"/>
    </source>
</evidence>
<proteinExistence type="inferred from homology"/>
<keyword evidence="7" id="KW-1278">Translocase</keyword>
<dbReference type="InterPro" id="IPR002429">
    <property type="entry name" value="CcO_II-like_C"/>
</dbReference>
<evidence type="ECO:0000256" key="12">
    <source>
        <dbReference type="ARBA" id="ARBA00049512"/>
    </source>
</evidence>
<evidence type="ECO:0000256" key="10">
    <source>
        <dbReference type="ARBA" id="ARBA00023128"/>
    </source>
</evidence>
<dbReference type="InterPro" id="IPR036257">
    <property type="entry name" value="Cyt_c_oxidase_su2_TM_sf"/>
</dbReference>
<gene>
    <name evidence="17" type="primary">cox2</name>
</gene>
<evidence type="ECO:0000256" key="14">
    <source>
        <dbReference type="SAM" id="Phobius"/>
    </source>
</evidence>
<dbReference type="GO" id="GO:0042773">
    <property type="term" value="P:ATP synthesis coupled electron transport"/>
    <property type="evidence" value="ECO:0007669"/>
    <property type="project" value="TreeGrafter"/>
</dbReference>
<evidence type="ECO:0000256" key="4">
    <source>
        <dbReference type="ARBA" id="ARBA00022448"/>
    </source>
</evidence>
<feature type="domain" description="Cytochrome oxidase subunit II copper A binding" evidence="15">
    <location>
        <begin position="119"/>
        <end position="271"/>
    </location>
</feature>
<dbReference type="SUPFAM" id="SSF81464">
    <property type="entry name" value="Cytochrome c oxidase subunit II-like, transmembrane region"/>
    <property type="match status" value="1"/>
</dbReference>
<evidence type="ECO:0000256" key="13">
    <source>
        <dbReference type="RuleBase" id="RU000457"/>
    </source>
</evidence>
<feature type="transmembrane region" description="Helical" evidence="14">
    <location>
        <begin position="90"/>
        <end position="112"/>
    </location>
</feature>
<feature type="transmembrane region" description="Helical" evidence="14">
    <location>
        <begin position="26"/>
        <end position="42"/>
    </location>
</feature>
<keyword evidence="9 14" id="KW-1133">Transmembrane helix</keyword>
<dbReference type="RefSeq" id="YP_009926593.1">
    <property type="nucleotide sequence ID" value="NC_050681.1"/>
</dbReference>
<dbReference type="Gene3D" id="1.10.287.90">
    <property type="match status" value="1"/>
</dbReference>
<organism evidence="17">
    <name type="scientific">Wolfiporia cocos</name>
    <dbReference type="NCBI Taxonomy" id="81056"/>
    <lineage>
        <taxon>Eukaryota</taxon>
        <taxon>Fungi</taxon>
        <taxon>Dikarya</taxon>
        <taxon>Basidiomycota</taxon>
        <taxon>Agaricomycotina</taxon>
        <taxon>Agaricomycetes</taxon>
        <taxon>Polyporales</taxon>
        <taxon>Phaeolaceae</taxon>
        <taxon>Wolfiporia</taxon>
    </lineage>
</organism>
<dbReference type="GeneID" id="59143095"/>
<sequence length="355" mass="39876">MYNTFSIFNTIFNDAPQPWQIGFQDNFLFLIVTAAPGFTGIVELHNTIFFYLVVISVGVFWVLGSVIYYYNSNKSPIVHKYLNHGTAIELIWTITPALVLIAIAFPSFRLLYLLDEVISPTISIKVVGHQWYWYIFPTEINLDEINNLGFLERTYEYSDYINESGESIEFDSYMIPEDSLELGQFRLLDVDNKVVIPIDTHVRLIVTVIKFNNLSGSSFAVPSLGIKIDACPGHIGQVKLQCSEICGTMHGMMPIAIEAVSVQDYLQWLDSFSSNDTPIQLPGINLGEFSYSSLGHILVKSSSKNKPNNQLSPNYVTGNADGDGCFTFSVTRSASHRLGWQVIIKVKFTFPLVCC</sequence>
<dbReference type="Pfam" id="PF00116">
    <property type="entry name" value="COX2"/>
    <property type="match status" value="1"/>
</dbReference>
<keyword evidence="5 13" id="KW-0679">Respiratory chain</keyword>
<dbReference type="SUPFAM" id="SSF49503">
    <property type="entry name" value="Cupredoxins"/>
    <property type="match status" value="1"/>
</dbReference>
<reference evidence="17" key="1">
    <citation type="journal article" date="2020" name="Front. Microbiol.">
        <title>Characterization of Two Mitochondrial Genomes and Gene Expression Analysis Reveal Clues for Variations, Evolution, and Large-Sclerotium Formation in Medical Fungus Wolfiporia cocos.</title>
        <authorList>
            <person name="Chen M."/>
            <person name="Chen N."/>
            <person name="Wu T."/>
            <person name="Bian Y."/>
            <person name="Deng Y."/>
            <person name="Xu Z."/>
        </authorList>
    </citation>
    <scope>NUCLEOTIDE SEQUENCE</scope>
    <source>
        <strain evidence="17">BL16</strain>
    </source>
</reference>
<keyword evidence="11 13" id="KW-0472">Membrane</keyword>
<keyword evidence="13" id="KW-0186">Copper</keyword>
<evidence type="ECO:0000256" key="2">
    <source>
        <dbReference type="ARBA" id="ARBA00007866"/>
    </source>
</evidence>
<keyword evidence="10 13" id="KW-0496">Mitochondrion</keyword>
<dbReference type="InterPro" id="IPR011759">
    <property type="entry name" value="Cyt_c_oxidase_su2_TM_dom"/>
</dbReference>
<dbReference type="PANTHER" id="PTHR22888:SF9">
    <property type="entry name" value="CYTOCHROME C OXIDASE SUBUNIT 2"/>
    <property type="match status" value="1"/>
</dbReference>
<dbReference type="GO" id="GO:0005743">
    <property type="term" value="C:mitochondrial inner membrane"/>
    <property type="evidence" value="ECO:0007669"/>
    <property type="project" value="UniProtKB-SubCell"/>
</dbReference>
<name>A0A7G7YDT1_9APHY</name>
<comment type="similarity">
    <text evidence="2 13">Belongs to the cytochrome c oxidase subunit 2 family.</text>
</comment>
<keyword evidence="8 13" id="KW-0249">Electron transport</keyword>
<evidence type="ECO:0000256" key="8">
    <source>
        <dbReference type="ARBA" id="ARBA00022982"/>
    </source>
</evidence>
<evidence type="ECO:0000259" key="15">
    <source>
        <dbReference type="PROSITE" id="PS50857"/>
    </source>
</evidence>
<evidence type="ECO:0000256" key="5">
    <source>
        <dbReference type="ARBA" id="ARBA00022660"/>
    </source>
</evidence>
<evidence type="ECO:0000259" key="16">
    <source>
        <dbReference type="PROSITE" id="PS50999"/>
    </source>
</evidence>
<dbReference type="InterPro" id="IPR027434">
    <property type="entry name" value="Homing_endonucl"/>
</dbReference>
<comment type="subcellular location">
    <subcellularLocation>
        <location evidence="1 13">Mitochondrion inner membrane</location>
        <topology evidence="1 13">Multi-pass membrane protein</topology>
    </subcellularLocation>
</comment>
<dbReference type="PANTHER" id="PTHR22888">
    <property type="entry name" value="CYTOCHROME C OXIDASE, SUBUNIT II"/>
    <property type="match status" value="1"/>
</dbReference>
<comment type="function">
    <text evidence="13">Component of the cytochrome c oxidase, the last enzyme in the mitochondrial electron transport chain which drives oxidative phosphorylation. The respiratory chain contains 3 multisubunit complexes succinate dehydrogenase (complex II, CII), ubiquinol-cytochrome c oxidoreductase (cytochrome b-c1 complex, complex III, CIII) and cytochrome c oxidase (complex IV, CIV), that cooperate to transfer electrons derived from NADH and succinate to molecular oxygen, creating an electrochemical gradient over the inner membrane that drives transmembrane transport and the ATP synthase. Cytochrome c oxidase is the component of the respiratory chain that catalyzes the reduction of oxygen to water. Electrons originating from reduced cytochrome c in the intermembrane space (IMS) are transferred via the dinuclear copper A center (CU(A)) of subunit 2 and heme A of subunit 1 to the active site in subunit 1, a binuclear center (BNC) formed by heme A3 and copper B (CU(B)). The BNC reduces molecular oxygen to 2 water molecules using 4 electrons from cytochrome c in the IMS and 4 protons from the mitochondrial matrix.</text>
</comment>
<dbReference type="GO" id="GO:0005507">
    <property type="term" value="F:copper ion binding"/>
    <property type="evidence" value="ECO:0007669"/>
    <property type="project" value="InterPro"/>
</dbReference>
<comment type="cofactor">
    <cofactor evidence="13">
        <name>Cu cation</name>
        <dbReference type="ChEBI" id="CHEBI:23378"/>
    </cofactor>
    <text evidence="13">Binds a copper A center.</text>
</comment>
<feature type="transmembrane region" description="Helical" evidence="14">
    <location>
        <begin position="49"/>
        <end position="70"/>
    </location>
</feature>
<dbReference type="Gene3D" id="3.10.28.10">
    <property type="entry name" value="Homing endonucleases"/>
    <property type="match status" value="1"/>
</dbReference>
<keyword evidence="6 13" id="KW-0812">Transmembrane</keyword>
<evidence type="ECO:0000256" key="3">
    <source>
        <dbReference type="ARBA" id="ARBA00015946"/>
    </source>
</evidence>
<dbReference type="EMBL" id="MT079861">
    <property type="protein sequence ID" value="QNH92651.1"/>
    <property type="molecule type" value="Genomic_DNA"/>
</dbReference>
<dbReference type="FunFam" id="1.10.287.90:FF:000004">
    <property type="entry name" value="Cytochrome c oxidase subunit 2"/>
    <property type="match status" value="1"/>
</dbReference>
<evidence type="ECO:0000313" key="17">
    <source>
        <dbReference type="EMBL" id="QNH92651.1"/>
    </source>
</evidence>
<geneLocation type="mitochondrion" evidence="17"/>
<dbReference type="InterPro" id="IPR045187">
    <property type="entry name" value="CcO_II"/>
</dbReference>
<dbReference type="AlphaFoldDB" id="A0A7G7YDT1"/>
<protein>
    <recommendedName>
        <fullName evidence="3 13">Cytochrome c oxidase subunit 2</fullName>
    </recommendedName>
</protein>
<accession>A0A7G7YDT1</accession>
<dbReference type="SUPFAM" id="SSF55608">
    <property type="entry name" value="Homing endonucleases"/>
    <property type="match status" value="1"/>
</dbReference>
<dbReference type="InterPro" id="IPR008972">
    <property type="entry name" value="Cupredoxin"/>
</dbReference>
<evidence type="ECO:0000256" key="7">
    <source>
        <dbReference type="ARBA" id="ARBA00022967"/>
    </source>
</evidence>
<keyword evidence="13" id="KW-0479">Metal-binding</keyword>
<keyword evidence="13" id="KW-0999">Mitochondrion inner membrane</keyword>
<dbReference type="PRINTS" id="PR01166">
    <property type="entry name" value="CYCOXIDASEII"/>
</dbReference>
<feature type="domain" description="Cytochrome oxidase subunit II transmembrane region profile" evidence="16">
    <location>
        <begin position="15"/>
        <end position="118"/>
    </location>
</feature>
<comment type="catalytic activity">
    <reaction evidence="12">
        <text>4 Fe(II)-[cytochrome c] + O2 + 8 H(+)(in) = 4 Fe(III)-[cytochrome c] + 2 H2O + 4 H(+)(out)</text>
        <dbReference type="Rhea" id="RHEA:11436"/>
        <dbReference type="Rhea" id="RHEA-COMP:10350"/>
        <dbReference type="Rhea" id="RHEA-COMP:14399"/>
        <dbReference type="ChEBI" id="CHEBI:15377"/>
        <dbReference type="ChEBI" id="CHEBI:15378"/>
        <dbReference type="ChEBI" id="CHEBI:15379"/>
        <dbReference type="ChEBI" id="CHEBI:29033"/>
        <dbReference type="ChEBI" id="CHEBI:29034"/>
        <dbReference type="EC" id="7.1.1.9"/>
    </reaction>
    <physiologicalReaction direction="left-to-right" evidence="12">
        <dbReference type="Rhea" id="RHEA:11437"/>
    </physiologicalReaction>
</comment>
<dbReference type="PROSITE" id="PS50999">
    <property type="entry name" value="COX2_TM"/>
    <property type="match status" value="1"/>
</dbReference>